<comment type="caution">
    <text evidence="4">The sequence shown here is derived from an EMBL/GenBank/DDBJ whole genome shotgun (WGS) entry which is preliminary data.</text>
</comment>
<dbReference type="InterPro" id="IPR018871">
    <property type="entry name" value="GLEYA_adhesin_domain"/>
</dbReference>
<sequence length="363" mass="39380">MATVFQLSKAAFIFALSLKCASAVDLDHDPIIGVDGGDHLNPPPCHTTITIPYIGSTTTSTTVVPCGTGLATLVIQTPLITETCSPTQTTTRKPPPTSTSQHTTTQTTTIRTTTKKPVTTTTTKKPVTTTTTTTKTPEPTPGGPCPIIKPRCRPEGFDIDYYANPFAGYSRENSLPWSYYITQNLKPLKSSITNVTFFPQDFGPPANLPKVYPRPDLPGVWYAVGWTKQTNGGIVVDANNFTLVYSGFYRAPETGKYTLCTTADNENDVFFGHGNAFSCLDGKVDTNVKPLVVSTGGNYINGIKCADLDLVKDAYYPLRSVMGDWQGPSAFNLTMKTPSETFENRKNDYTGNAYPLSCRFGSV</sequence>
<feature type="domain" description="PA14" evidence="3">
    <location>
        <begin position="187"/>
        <end position="349"/>
    </location>
</feature>
<feature type="signal peptide" evidence="2">
    <location>
        <begin position="1"/>
        <end position="23"/>
    </location>
</feature>
<dbReference type="InterPro" id="IPR037524">
    <property type="entry name" value="PA14/GLEYA"/>
</dbReference>
<evidence type="ECO:0000313" key="4">
    <source>
        <dbReference type="EMBL" id="EXU99353.1"/>
    </source>
</evidence>
<dbReference type="AlphaFoldDB" id="A0A014PP97"/>
<dbReference type="HOGENOM" id="CLU_040817_0_0_1"/>
<dbReference type="PROSITE" id="PS51820">
    <property type="entry name" value="PA14"/>
    <property type="match status" value="1"/>
</dbReference>
<feature type="compositionally biased region" description="Low complexity" evidence="1">
    <location>
        <begin position="85"/>
        <end position="137"/>
    </location>
</feature>
<gene>
    <name evidence="4" type="ORF">X797_007489</name>
</gene>
<organism evidence="4 5">
    <name type="scientific">Metarhizium robertsii</name>
    <dbReference type="NCBI Taxonomy" id="568076"/>
    <lineage>
        <taxon>Eukaryota</taxon>
        <taxon>Fungi</taxon>
        <taxon>Dikarya</taxon>
        <taxon>Ascomycota</taxon>
        <taxon>Pezizomycotina</taxon>
        <taxon>Sordariomycetes</taxon>
        <taxon>Hypocreomycetidae</taxon>
        <taxon>Hypocreales</taxon>
        <taxon>Clavicipitaceae</taxon>
        <taxon>Metarhizium</taxon>
    </lineage>
</organism>
<name>A0A014PP97_9HYPO</name>
<dbReference type="OrthoDB" id="4792629at2759"/>
<protein>
    <submittedName>
        <fullName evidence="4">GLEYA domain protein</fullName>
    </submittedName>
</protein>
<evidence type="ECO:0000313" key="5">
    <source>
        <dbReference type="Proteomes" id="UP000030151"/>
    </source>
</evidence>
<evidence type="ECO:0000256" key="1">
    <source>
        <dbReference type="SAM" id="MobiDB-lite"/>
    </source>
</evidence>
<dbReference type="eggNOG" id="ENOG502QPQC">
    <property type="taxonomic scope" value="Eukaryota"/>
</dbReference>
<dbReference type="Pfam" id="PF10528">
    <property type="entry name" value="GLEYA"/>
    <property type="match status" value="1"/>
</dbReference>
<keyword evidence="2" id="KW-0732">Signal</keyword>
<evidence type="ECO:0000256" key="2">
    <source>
        <dbReference type="SAM" id="SignalP"/>
    </source>
</evidence>
<feature type="chain" id="PRO_5001474508" evidence="2">
    <location>
        <begin position="24"/>
        <end position="363"/>
    </location>
</feature>
<proteinExistence type="predicted"/>
<reference evidence="4 5" key="1">
    <citation type="submission" date="2014-02" db="EMBL/GenBank/DDBJ databases">
        <title>The genome sequence of the entomopathogenic fungus Metarhizium robertsii ARSEF 2575.</title>
        <authorList>
            <person name="Giuliano Garisto Donzelli B."/>
            <person name="Roe B.A."/>
            <person name="Macmil S.L."/>
            <person name="Krasnoff S.B."/>
            <person name="Gibson D.M."/>
        </authorList>
    </citation>
    <scope>NUCLEOTIDE SEQUENCE [LARGE SCALE GENOMIC DNA]</scope>
    <source>
        <strain evidence="4 5">ARSEF 2575</strain>
    </source>
</reference>
<accession>A0A014PP97</accession>
<evidence type="ECO:0000259" key="3">
    <source>
        <dbReference type="PROSITE" id="PS51820"/>
    </source>
</evidence>
<dbReference type="EMBL" id="JELW01000019">
    <property type="protein sequence ID" value="EXU99353.1"/>
    <property type="molecule type" value="Genomic_DNA"/>
</dbReference>
<dbReference type="Proteomes" id="UP000030151">
    <property type="component" value="Unassembled WGS sequence"/>
</dbReference>
<feature type="region of interest" description="Disordered" evidence="1">
    <location>
        <begin position="85"/>
        <end position="149"/>
    </location>
</feature>
<dbReference type="Gene3D" id="2.60.120.1560">
    <property type="match status" value="1"/>
</dbReference>